<dbReference type="InterPro" id="IPR029068">
    <property type="entry name" value="Glyas_Bleomycin-R_OHBP_Dase"/>
</dbReference>
<evidence type="ECO:0008006" key="3">
    <source>
        <dbReference type="Google" id="ProtNLM"/>
    </source>
</evidence>
<organism evidence="1 2">
    <name type="scientific">Gimibacter soli</name>
    <dbReference type="NCBI Taxonomy" id="3024400"/>
    <lineage>
        <taxon>Bacteria</taxon>
        <taxon>Pseudomonadati</taxon>
        <taxon>Pseudomonadota</taxon>
        <taxon>Alphaproteobacteria</taxon>
        <taxon>Kordiimonadales</taxon>
        <taxon>Temperatibacteraceae</taxon>
        <taxon>Gimibacter</taxon>
    </lineage>
</organism>
<dbReference type="RefSeq" id="WP_289504464.1">
    <property type="nucleotide sequence ID" value="NZ_CP116805.1"/>
</dbReference>
<accession>A0AAE9XTA1</accession>
<dbReference type="Gene3D" id="3.10.180.10">
    <property type="entry name" value="2,3-Dihydroxybiphenyl 1,2-Dioxygenase, domain 1"/>
    <property type="match status" value="1"/>
</dbReference>
<gene>
    <name evidence="1" type="ORF">PH603_03100</name>
</gene>
<protein>
    <recommendedName>
        <fullName evidence="3">VOC domain-containing protein</fullName>
    </recommendedName>
</protein>
<sequence length="130" mass="13936">MIRSATPVLPVDRVEASAAFFAKVGFAETVSVPEGDHKGFVILQQGPTQLMFQTRESLIGDSDVFKEGAEAGSPVLLFIEVDNIDSIEAALAGEPVVMEKRETFYGATEIGYREPGGHIVTFAQFKEGGA</sequence>
<reference evidence="1" key="1">
    <citation type="submission" date="2023-01" db="EMBL/GenBank/DDBJ databases">
        <title>The genome sequence of Kordiimonadaceae bacterium 6D33.</title>
        <authorList>
            <person name="Liu Y."/>
        </authorList>
    </citation>
    <scope>NUCLEOTIDE SEQUENCE</scope>
    <source>
        <strain evidence="1">6D33</strain>
    </source>
</reference>
<dbReference type="AlphaFoldDB" id="A0AAE9XTA1"/>
<dbReference type="EMBL" id="CP116805">
    <property type="protein sequence ID" value="WCL54745.1"/>
    <property type="molecule type" value="Genomic_DNA"/>
</dbReference>
<evidence type="ECO:0000313" key="2">
    <source>
        <dbReference type="Proteomes" id="UP001217500"/>
    </source>
</evidence>
<proteinExistence type="predicted"/>
<dbReference type="KEGG" id="gso:PH603_03100"/>
<dbReference type="Proteomes" id="UP001217500">
    <property type="component" value="Chromosome"/>
</dbReference>
<keyword evidence="2" id="KW-1185">Reference proteome</keyword>
<name>A0AAE9XTA1_9PROT</name>
<evidence type="ECO:0000313" key="1">
    <source>
        <dbReference type="EMBL" id="WCL54745.1"/>
    </source>
</evidence>
<dbReference type="SUPFAM" id="SSF54593">
    <property type="entry name" value="Glyoxalase/Bleomycin resistance protein/Dihydroxybiphenyl dioxygenase"/>
    <property type="match status" value="1"/>
</dbReference>